<dbReference type="RefSeq" id="YP_009037055.1">
    <property type="nucleotide sequence ID" value="NC_024216.1"/>
</dbReference>
<proteinExistence type="predicted"/>
<name>A0A024AZ54_9CAUD</name>
<dbReference type="EMBL" id="KJ489397">
    <property type="protein sequence ID" value="AHZ09589.1"/>
    <property type="molecule type" value="Genomic_DNA"/>
</dbReference>
<dbReference type="Proteomes" id="UP000026902">
    <property type="component" value="Segment"/>
</dbReference>
<evidence type="ECO:0000313" key="2">
    <source>
        <dbReference type="Proteomes" id="UP000026902"/>
    </source>
</evidence>
<accession>A0A024AZ54</accession>
<protein>
    <submittedName>
        <fullName evidence="1">Uncharacterized protein</fullName>
    </submittedName>
</protein>
<dbReference type="GeneID" id="19526455"/>
<dbReference type="KEGG" id="vg:19526455"/>
<reference evidence="2" key="1">
    <citation type="submission" date="2014-09" db="EMBL/GenBank/DDBJ databases">
        <authorList>
            <person name="Sauder A.B."/>
            <person name="McKenzie Q.R."/>
            <person name="Temple L.M."/>
            <person name="Alexis B.K."/>
            <person name="Al-Atrache Z."/>
            <person name="Lewis L.O."/>
            <person name="Loesser-Casey K.E."/>
            <person name="Mitchell K.J."/>
        </authorList>
    </citation>
    <scope>NUCLEOTIDE SEQUENCE [LARGE SCALE GENOMIC DNA]</scope>
</reference>
<sequence>MVLVINFGEYEFTRFRDAVHTLEMEYGYEGEAWEMVVASEDLEILGDFLDMEGFHVEMEAQ</sequence>
<organism evidence="1 2">
    <name type="scientific">Bacillus phage CAM003</name>
    <dbReference type="NCBI Taxonomy" id="1486657"/>
    <lineage>
        <taxon>Viruses</taxon>
        <taxon>Duplodnaviria</taxon>
        <taxon>Heunggongvirae</taxon>
        <taxon>Uroviricota</taxon>
        <taxon>Caudoviricetes</taxon>
        <taxon>Herelleviridae</taxon>
        <taxon>Bastillevirinae</taxon>
        <taxon>Bastillevirus</taxon>
        <taxon>Bastillevirus CAM003</taxon>
    </lineage>
</organism>
<keyword evidence="2" id="KW-1185">Reference proteome</keyword>
<evidence type="ECO:0000313" key="1">
    <source>
        <dbReference type="EMBL" id="AHZ09589.1"/>
    </source>
</evidence>